<evidence type="ECO:0000313" key="4">
    <source>
        <dbReference type="Proteomes" id="UP001163046"/>
    </source>
</evidence>
<organism evidence="3 4">
    <name type="scientific">Desmophyllum pertusum</name>
    <dbReference type="NCBI Taxonomy" id="174260"/>
    <lineage>
        <taxon>Eukaryota</taxon>
        <taxon>Metazoa</taxon>
        <taxon>Cnidaria</taxon>
        <taxon>Anthozoa</taxon>
        <taxon>Hexacorallia</taxon>
        <taxon>Scleractinia</taxon>
        <taxon>Caryophylliina</taxon>
        <taxon>Caryophylliidae</taxon>
        <taxon>Desmophyllum</taxon>
    </lineage>
</organism>
<dbReference type="InterPro" id="IPR057455">
    <property type="entry name" value="UBFD1_C"/>
</dbReference>
<accession>A0A9W9ZJB8</accession>
<dbReference type="SUPFAM" id="SSF54236">
    <property type="entry name" value="Ubiquitin-like"/>
    <property type="match status" value="1"/>
</dbReference>
<keyword evidence="4" id="KW-1185">Reference proteome</keyword>
<dbReference type="CDD" id="cd17047">
    <property type="entry name" value="Ubl_UBFD1"/>
    <property type="match status" value="1"/>
</dbReference>
<dbReference type="Proteomes" id="UP001163046">
    <property type="component" value="Unassembled WGS sequence"/>
</dbReference>
<feature type="domain" description="Ubiquitin-like" evidence="2">
    <location>
        <begin position="78"/>
        <end position="148"/>
    </location>
</feature>
<protein>
    <submittedName>
        <fullName evidence="3">Ubiquitin domain-containing protein ubfd1</fullName>
    </submittedName>
</protein>
<name>A0A9W9ZJB8_9CNID</name>
<evidence type="ECO:0000259" key="2">
    <source>
        <dbReference type="PROSITE" id="PS50053"/>
    </source>
</evidence>
<dbReference type="InterPro" id="IPR039120">
    <property type="entry name" value="UBFD1"/>
</dbReference>
<dbReference type="SMART" id="SM00213">
    <property type="entry name" value="UBQ"/>
    <property type="match status" value="1"/>
</dbReference>
<sequence length="320" mass="36012">MAEEEGSVVDAEDKLEAEPDLTSRESIESDPCRPKCCLKNADVENETEDTNEKSKEDFSVEEKEKDETEEEQATSSRESASFRVVWNKKNYEVTFPVDETADSLKQHIENLTGLPVSMQKLMYKGLVKDGSKTLRELHVTNGVKMMVVGSTINDVMKVTPPPPGALKEEKTTSAASKDPLCKQKMHKKVLDKGKPDDVMPGIKNKKEKLPNVPIAGMYNKFGGKVRLTFKLELDQIWIGTKSTRIDEPRIGANANKERTEKIPMGSIKNVVSEPIEEHDGYHILAIQLGPTEASRYWIYWVPAQYVDAIKDTILGKWQPF</sequence>
<dbReference type="Pfam" id="PF25343">
    <property type="entry name" value="PH_UBFD1_C"/>
    <property type="match status" value="2"/>
</dbReference>
<reference evidence="3" key="1">
    <citation type="submission" date="2023-01" db="EMBL/GenBank/DDBJ databases">
        <title>Genome assembly of the deep-sea coral Lophelia pertusa.</title>
        <authorList>
            <person name="Herrera S."/>
            <person name="Cordes E."/>
        </authorList>
    </citation>
    <scope>NUCLEOTIDE SEQUENCE</scope>
    <source>
        <strain evidence="3">USNM1676648</strain>
        <tissue evidence="3">Polyp</tissue>
    </source>
</reference>
<comment type="caution">
    <text evidence="3">The sequence shown here is derived from an EMBL/GenBank/DDBJ whole genome shotgun (WGS) entry which is preliminary data.</text>
</comment>
<dbReference type="OrthoDB" id="267397at2759"/>
<dbReference type="InterPro" id="IPR029071">
    <property type="entry name" value="Ubiquitin-like_domsf"/>
</dbReference>
<feature type="compositionally biased region" description="Basic and acidic residues" evidence="1">
    <location>
        <begin position="11"/>
        <end position="33"/>
    </location>
</feature>
<dbReference type="GO" id="GO:0045296">
    <property type="term" value="F:cadherin binding"/>
    <property type="evidence" value="ECO:0007669"/>
    <property type="project" value="TreeGrafter"/>
</dbReference>
<dbReference type="PANTHER" id="PTHR16470">
    <property type="entry name" value="UBIQUITIN DOMAIN-CONTAINING PROTEIN UBFD1"/>
    <property type="match status" value="1"/>
</dbReference>
<dbReference type="AlphaFoldDB" id="A0A9W9ZJB8"/>
<dbReference type="Gene3D" id="3.10.20.90">
    <property type="entry name" value="Phosphatidylinositol 3-kinase Catalytic Subunit, Chain A, domain 1"/>
    <property type="match status" value="1"/>
</dbReference>
<dbReference type="PANTHER" id="PTHR16470:SF0">
    <property type="entry name" value="UBIQUITIN DOMAIN-CONTAINING PROTEIN UBFD1"/>
    <property type="match status" value="1"/>
</dbReference>
<dbReference type="Pfam" id="PF00240">
    <property type="entry name" value="ubiquitin"/>
    <property type="match status" value="1"/>
</dbReference>
<feature type="compositionally biased region" description="Basic and acidic residues" evidence="1">
    <location>
        <begin position="50"/>
        <end position="66"/>
    </location>
</feature>
<gene>
    <name evidence="3" type="primary">UBFD1</name>
    <name evidence="3" type="ORF">OS493_033953</name>
</gene>
<dbReference type="EMBL" id="MU825919">
    <property type="protein sequence ID" value="KAJ7382596.1"/>
    <property type="molecule type" value="Genomic_DNA"/>
</dbReference>
<evidence type="ECO:0000313" key="3">
    <source>
        <dbReference type="EMBL" id="KAJ7382596.1"/>
    </source>
</evidence>
<feature type="region of interest" description="Disordered" evidence="1">
    <location>
        <begin position="1"/>
        <end position="80"/>
    </location>
</feature>
<proteinExistence type="predicted"/>
<dbReference type="InterPro" id="IPR000626">
    <property type="entry name" value="Ubiquitin-like_dom"/>
</dbReference>
<dbReference type="GO" id="GO:0003723">
    <property type="term" value="F:RNA binding"/>
    <property type="evidence" value="ECO:0007669"/>
    <property type="project" value="TreeGrafter"/>
</dbReference>
<evidence type="ECO:0000256" key="1">
    <source>
        <dbReference type="SAM" id="MobiDB-lite"/>
    </source>
</evidence>
<dbReference type="PROSITE" id="PS50053">
    <property type="entry name" value="UBIQUITIN_2"/>
    <property type="match status" value="1"/>
</dbReference>